<dbReference type="HOGENOM" id="CLU_000445_11_32_5"/>
<feature type="domain" description="GGDEF" evidence="3">
    <location>
        <begin position="213"/>
        <end position="346"/>
    </location>
</feature>
<comment type="catalytic activity">
    <reaction evidence="2">
        <text>2 GTP = 3',3'-c-di-GMP + 2 diphosphate</text>
        <dbReference type="Rhea" id="RHEA:24898"/>
        <dbReference type="ChEBI" id="CHEBI:33019"/>
        <dbReference type="ChEBI" id="CHEBI:37565"/>
        <dbReference type="ChEBI" id="CHEBI:58805"/>
        <dbReference type="EC" id="2.7.7.65"/>
    </reaction>
</comment>
<dbReference type="PANTHER" id="PTHR45138:SF9">
    <property type="entry name" value="DIGUANYLATE CYCLASE DGCM-RELATED"/>
    <property type="match status" value="1"/>
</dbReference>
<dbReference type="SUPFAM" id="SSF55781">
    <property type="entry name" value="GAF domain-like"/>
    <property type="match status" value="1"/>
</dbReference>
<dbReference type="NCBIfam" id="TIGR00254">
    <property type="entry name" value="GGDEF"/>
    <property type="match status" value="1"/>
</dbReference>
<dbReference type="PANTHER" id="PTHR45138">
    <property type="entry name" value="REGULATORY COMPONENTS OF SENSORY TRANSDUCTION SYSTEM"/>
    <property type="match status" value="1"/>
</dbReference>
<dbReference type="PROSITE" id="PS50887">
    <property type="entry name" value="GGDEF"/>
    <property type="match status" value="1"/>
</dbReference>
<dbReference type="Pfam" id="PF01590">
    <property type="entry name" value="GAF"/>
    <property type="match status" value="1"/>
</dbReference>
<dbReference type="Pfam" id="PF00990">
    <property type="entry name" value="GGDEF"/>
    <property type="match status" value="1"/>
</dbReference>
<dbReference type="FunFam" id="3.30.70.270:FF:000001">
    <property type="entry name" value="Diguanylate cyclase domain protein"/>
    <property type="match status" value="1"/>
</dbReference>
<dbReference type="InterPro" id="IPR043128">
    <property type="entry name" value="Rev_trsase/Diguanyl_cyclase"/>
</dbReference>
<evidence type="ECO:0000259" key="3">
    <source>
        <dbReference type="PROSITE" id="PS50887"/>
    </source>
</evidence>
<dbReference type="Gene3D" id="3.30.450.40">
    <property type="match status" value="1"/>
</dbReference>
<dbReference type="InterPro" id="IPR000160">
    <property type="entry name" value="GGDEF_dom"/>
</dbReference>
<dbReference type="InterPro" id="IPR029016">
    <property type="entry name" value="GAF-like_dom_sf"/>
</dbReference>
<dbReference type="InterPro" id="IPR029787">
    <property type="entry name" value="Nucleotide_cyclase"/>
</dbReference>
<evidence type="ECO:0000256" key="1">
    <source>
        <dbReference type="ARBA" id="ARBA00012528"/>
    </source>
</evidence>
<evidence type="ECO:0000313" key="5">
    <source>
        <dbReference type="Proteomes" id="UP000001095"/>
    </source>
</evidence>
<dbReference type="AlphaFoldDB" id="K8PFD5"/>
<dbReference type="InterPro" id="IPR003018">
    <property type="entry name" value="GAF"/>
</dbReference>
<organism evidence="4 5">
    <name type="scientific">Afipia clevelandensis ATCC 49720</name>
    <dbReference type="NCBI Taxonomy" id="883079"/>
    <lineage>
        <taxon>Bacteria</taxon>
        <taxon>Pseudomonadati</taxon>
        <taxon>Pseudomonadota</taxon>
        <taxon>Alphaproteobacteria</taxon>
        <taxon>Hyphomicrobiales</taxon>
        <taxon>Nitrobacteraceae</taxon>
        <taxon>Afipia</taxon>
    </lineage>
</organism>
<dbReference type="InterPro" id="IPR050469">
    <property type="entry name" value="Diguanylate_Cyclase"/>
</dbReference>
<dbReference type="Proteomes" id="UP000001095">
    <property type="component" value="Unassembled WGS sequence"/>
</dbReference>
<dbReference type="EMBL" id="AGWY01000003">
    <property type="protein sequence ID" value="EKS40241.1"/>
    <property type="molecule type" value="Genomic_DNA"/>
</dbReference>
<dbReference type="PATRIC" id="fig|883079.3.peg.708"/>
<dbReference type="EC" id="2.7.7.65" evidence="1"/>
<comment type="caution">
    <text evidence="4">The sequence shown here is derived from an EMBL/GenBank/DDBJ whole genome shotgun (WGS) entry which is preliminary data.</text>
</comment>
<dbReference type="CDD" id="cd01949">
    <property type="entry name" value="GGDEF"/>
    <property type="match status" value="1"/>
</dbReference>
<dbReference type="GO" id="GO:0052621">
    <property type="term" value="F:diguanylate cyclase activity"/>
    <property type="evidence" value="ECO:0007669"/>
    <property type="project" value="UniProtKB-EC"/>
</dbReference>
<keyword evidence="5" id="KW-1185">Reference proteome</keyword>
<name>K8PFD5_9BRAD</name>
<dbReference type="Gene3D" id="3.30.70.270">
    <property type="match status" value="1"/>
</dbReference>
<reference evidence="4 5" key="1">
    <citation type="submission" date="2012-04" db="EMBL/GenBank/DDBJ databases">
        <title>The Genome Sequence of Afipia clevelandensis ATCC 49720.</title>
        <authorList>
            <consortium name="The Broad Institute Genome Sequencing Platform"/>
            <person name="Earl A."/>
            <person name="Ward D."/>
            <person name="Feldgarden M."/>
            <person name="Gevers D."/>
            <person name="Huys G."/>
            <person name="Walker B."/>
            <person name="Young S.K."/>
            <person name="Zeng Q."/>
            <person name="Gargeya S."/>
            <person name="Fitzgerald M."/>
            <person name="Haas B."/>
            <person name="Abouelleil A."/>
            <person name="Alvarado L."/>
            <person name="Arachchi H.M."/>
            <person name="Berlin A."/>
            <person name="Chapman S.B."/>
            <person name="Goldberg J."/>
            <person name="Griggs A."/>
            <person name="Gujja S."/>
            <person name="Hansen M."/>
            <person name="Howarth C."/>
            <person name="Imamovic A."/>
            <person name="Larimer J."/>
            <person name="McCowen C."/>
            <person name="Montmayeur A."/>
            <person name="Murphy C."/>
            <person name="Neiman D."/>
            <person name="Pearson M."/>
            <person name="Priest M."/>
            <person name="Roberts A."/>
            <person name="Saif S."/>
            <person name="Shea T."/>
            <person name="Sisk P."/>
            <person name="Sykes S."/>
            <person name="Wortman J."/>
            <person name="Nusbaum C."/>
            <person name="Birren B."/>
        </authorList>
    </citation>
    <scope>NUCLEOTIDE SEQUENCE [LARGE SCALE GENOMIC DNA]</scope>
    <source>
        <strain evidence="4 5">ATCC 49720</strain>
    </source>
</reference>
<sequence>MSGGMSLPKIGDLMLTPTAAANKNDTHREEARLDALARLDVMDTPPEEAFDRITRLTKQIFGVPMSTITLIDGHRQWFKSRQGMADSETPKTPALCNFAIQQTQPLVVLDTLSDSRFRENIFVTGAPYIRFYAGVQLLCEGGHPIGTLCAMDTKPRNFDKTQLAMLSDLAAIVMSELQLRKLAMRDGLTGALSRRAFREEAMRALTLATRHKHDMSCVIFDLDHFKSVNDTHGHAVGDLVLKACVEVCQQELRETDLVGRIGGEEFAILLPYTGRDAAMRIVEKVRSAMTRIYVQGKSGAVKVSASFGVASLDLSVTDIDAMLARADTALYQAKNAGRNTCMAWQPESALNGILRRVFKAGNITFNAGRSTIDCTVRGLSDTGAILHVSSSADIPDQFKLQISADDIYRLCKVARKTDKHLEVEFD</sequence>
<accession>K8PFD5</accession>
<dbReference type="SMART" id="SM00267">
    <property type="entry name" value="GGDEF"/>
    <property type="match status" value="1"/>
</dbReference>
<gene>
    <name evidence="4" type="ORF">HMPREF9696_00692</name>
</gene>
<evidence type="ECO:0000313" key="4">
    <source>
        <dbReference type="EMBL" id="EKS40241.1"/>
    </source>
</evidence>
<dbReference type="SMART" id="SM00065">
    <property type="entry name" value="GAF"/>
    <property type="match status" value="1"/>
</dbReference>
<proteinExistence type="predicted"/>
<dbReference type="SUPFAM" id="SSF55073">
    <property type="entry name" value="Nucleotide cyclase"/>
    <property type="match status" value="1"/>
</dbReference>
<protein>
    <recommendedName>
        <fullName evidence="1">diguanylate cyclase</fullName>
        <ecNumber evidence="1">2.7.7.65</ecNumber>
    </recommendedName>
</protein>
<evidence type="ECO:0000256" key="2">
    <source>
        <dbReference type="ARBA" id="ARBA00034247"/>
    </source>
</evidence>